<dbReference type="EMBL" id="PDCP01000106">
    <property type="protein sequence ID" value="PEG33530.1"/>
    <property type="molecule type" value="Genomic_DNA"/>
</dbReference>
<gene>
    <name evidence="2" type="ORF">CQY20_30255</name>
    <name evidence="1" type="ORF">MAGR_04540</name>
</gene>
<protein>
    <submittedName>
        <fullName evidence="2">Short-chain dehydrogenase</fullName>
    </submittedName>
</protein>
<name>A0A2A7MPQ1_MYCAG</name>
<dbReference type="AlphaFoldDB" id="A0A2A7MPQ1"/>
<dbReference type="EMBL" id="BLKS01000001">
    <property type="protein sequence ID" value="GFG49013.1"/>
    <property type="molecule type" value="Genomic_DNA"/>
</dbReference>
<reference evidence="1" key="3">
    <citation type="submission" date="2020-02" db="EMBL/GenBank/DDBJ databases">
        <authorList>
            <person name="Matsumoto Y."/>
            <person name="Motooka D."/>
            <person name="Nakamura S."/>
        </authorList>
    </citation>
    <scope>NUCLEOTIDE SEQUENCE</scope>
    <source>
        <strain evidence="1">JCM 6377</strain>
    </source>
</reference>
<dbReference type="Pfam" id="PF00106">
    <property type="entry name" value="adh_short"/>
    <property type="match status" value="1"/>
</dbReference>
<reference evidence="1 4" key="2">
    <citation type="journal article" date="2019" name="Emerg. Microbes Infect.">
        <title>Comprehensive subspecies identification of 175 nontuberculous mycobacteria species based on 7547 genomic profiles.</title>
        <authorList>
            <person name="Matsumoto Y."/>
            <person name="Kinjo T."/>
            <person name="Motooka D."/>
            <person name="Nabeya D."/>
            <person name="Jung N."/>
            <person name="Uechi K."/>
            <person name="Horii T."/>
            <person name="Iida T."/>
            <person name="Fujita J."/>
            <person name="Nakamura S."/>
        </authorList>
    </citation>
    <scope>NUCLEOTIDE SEQUENCE [LARGE SCALE GENOMIC DNA]</scope>
    <source>
        <strain evidence="1 4">JCM 6377</strain>
    </source>
</reference>
<evidence type="ECO:0000313" key="2">
    <source>
        <dbReference type="EMBL" id="PEG33530.1"/>
    </source>
</evidence>
<evidence type="ECO:0000313" key="4">
    <source>
        <dbReference type="Proteomes" id="UP000465302"/>
    </source>
</evidence>
<evidence type="ECO:0000313" key="3">
    <source>
        <dbReference type="Proteomes" id="UP000220914"/>
    </source>
</evidence>
<dbReference type="PANTHER" id="PTHR44147">
    <property type="entry name" value="DEHYDROGENASE/REDUCTASE SDR FAMILY MEMBER 1"/>
    <property type="match status" value="1"/>
</dbReference>
<keyword evidence="3" id="KW-1185">Reference proteome</keyword>
<evidence type="ECO:0000313" key="1">
    <source>
        <dbReference type="EMBL" id="GFG49013.1"/>
    </source>
</evidence>
<proteinExistence type="predicted"/>
<dbReference type="InterPro" id="IPR036291">
    <property type="entry name" value="NAD(P)-bd_dom_sf"/>
</dbReference>
<reference evidence="2 3" key="1">
    <citation type="submission" date="2017-10" db="EMBL/GenBank/DDBJ databases">
        <title>The new phylogeny of genus Mycobacterium.</title>
        <authorList>
            <person name="Tortoli E."/>
            <person name="Trovato A."/>
            <person name="Cirillo D.M."/>
        </authorList>
    </citation>
    <scope>NUCLEOTIDE SEQUENCE [LARGE SCALE GENOMIC DNA]</scope>
    <source>
        <strain evidence="2 3">CCUG37673</strain>
    </source>
</reference>
<comment type="caution">
    <text evidence="2">The sequence shown here is derived from an EMBL/GenBank/DDBJ whole genome shotgun (WGS) entry which is preliminary data.</text>
</comment>
<sequence length="287" mass="30690">MAADKTVAVVTGASRGAGLGIARAVGSHGCTVYVTGRTEAPGQSAMGGTIHETAEAVTRAGGEGIAVRVDHSDDKQTEALFDRVRSEQGKLDILVNNATIIRDELMARKPFWDKPIDIIDTLDVGLRSSYVATVYAAPLMVPQRRGLVVFTSAPGAAHYVFGPAYGVHKAGMDKMAADMAVDFADFDVAAVSIWMGILRTERLESMVAAAPDKFGGLLDIAETPELTGHLIWALFRDDNVMKKSGQTLIGAELADDYGITDAGGRRPPSYRELHGIHPIPQYARVLR</sequence>
<accession>A0A2A7MPQ1</accession>
<dbReference type="InterPro" id="IPR002347">
    <property type="entry name" value="SDR_fam"/>
</dbReference>
<dbReference type="Proteomes" id="UP000220914">
    <property type="component" value="Unassembled WGS sequence"/>
</dbReference>
<dbReference type="PRINTS" id="PR00081">
    <property type="entry name" value="GDHRDH"/>
</dbReference>
<dbReference type="RefSeq" id="WP_097944480.1">
    <property type="nucleotide sequence ID" value="NZ_BLKS01000001.1"/>
</dbReference>
<dbReference type="Gene3D" id="3.40.50.720">
    <property type="entry name" value="NAD(P)-binding Rossmann-like Domain"/>
    <property type="match status" value="1"/>
</dbReference>
<dbReference type="OrthoDB" id="63584at2"/>
<dbReference type="PANTHER" id="PTHR44147:SF2">
    <property type="entry name" value="DEHYDROGENASE_REDUCTASE SDR FAMILY MEMBER 1"/>
    <property type="match status" value="1"/>
</dbReference>
<dbReference type="Proteomes" id="UP000465302">
    <property type="component" value="Unassembled WGS sequence"/>
</dbReference>
<dbReference type="SUPFAM" id="SSF51735">
    <property type="entry name" value="NAD(P)-binding Rossmann-fold domains"/>
    <property type="match status" value="1"/>
</dbReference>
<organism evidence="2 3">
    <name type="scientific">Mycolicibacterium agri</name>
    <name type="common">Mycobacterium agri</name>
    <dbReference type="NCBI Taxonomy" id="36811"/>
    <lineage>
        <taxon>Bacteria</taxon>
        <taxon>Bacillati</taxon>
        <taxon>Actinomycetota</taxon>
        <taxon>Actinomycetes</taxon>
        <taxon>Mycobacteriales</taxon>
        <taxon>Mycobacteriaceae</taxon>
        <taxon>Mycolicibacterium</taxon>
    </lineage>
</organism>